<keyword evidence="3" id="KW-1185">Reference proteome</keyword>
<dbReference type="InterPro" id="IPR016186">
    <property type="entry name" value="C-type_lectin-like/link_sf"/>
</dbReference>
<feature type="compositionally biased region" description="Low complexity" evidence="1">
    <location>
        <begin position="289"/>
        <end position="300"/>
    </location>
</feature>
<feature type="compositionally biased region" description="Basic and acidic residues" evidence="1">
    <location>
        <begin position="262"/>
        <end position="271"/>
    </location>
</feature>
<dbReference type="Ensembl" id="ENSCMUT00000004789.2">
    <property type="protein sequence ID" value="ENSCMUP00000004414.2"/>
    <property type="gene ID" value="ENSCMUG00000002989.2"/>
</dbReference>
<dbReference type="SUPFAM" id="SSF56436">
    <property type="entry name" value="C-type lectin-like"/>
    <property type="match status" value="1"/>
</dbReference>
<reference evidence="2" key="3">
    <citation type="submission" date="2025-09" db="UniProtKB">
        <authorList>
            <consortium name="Ensembl"/>
        </authorList>
    </citation>
    <scope>IDENTIFICATION</scope>
</reference>
<accession>A0A8C3DBE1</accession>
<dbReference type="AlphaFoldDB" id="A0A8C3DBE1"/>
<proteinExistence type="predicted"/>
<name>A0A8C3DBE1_CORMO</name>
<dbReference type="Gene3D" id="3.10.100.10">
    <property type="entry name" value="Mannose-Binding Protein A, subunit A"/>
    <property type="match status" value="1"/>
</dbReference>
<evidence type="ECO:0000256" key="1">
    <source>
        <dbReference type="SAM" id="MobiDB-lite"/>
    </source>
</evidence>
<accession>A0A8U7MEX8</accession>
<reference evidence="3" key="1">
    <citation type="submission" date="2019-10" db="EMBL/GenBank/DDBJ databases">
        <title>Corvus moneduloides (New Caledonian crow) genome, bCorMon1, primary haplotype.</title>
        <authorList>
            <person name="Rutz C."/>
            <person name="Fungtammasan C."/>
            <person name="Mountcastle J."/>
            <person name="Formenti G."/>
            <person name="Chow W."/>
            <person name="Howe K."/>
            <person name="Steele M.P."/>
            <person name="Fernandes J."/>
            <person name="Gilbert M.T.P."/>
            <person name="Fedrigo O."/>
            <person name="Jarvis E.D."/>
            <person name="Gemmell N."/>
        </authorList>
    </citation>
    <scope>NUCLEOTIDE SEQUENCE [LARGE SCALE GENOMIC DNA]</scope>
</reference>
<dbReference type="GO" id="GO:0006955">
    <property type="term" value="P:immune response"/>
    <property type="evidence" value="ECO:0007669"/>
    <property type="project" value="InterPro"/>
</dbReference>
<evidence type="ECO:0000313" key="3">
    <source>
        <dbReference type="Proteomes" id="UP000694553"/>
    </source>
</evidence>
<dbReference type="PRINTS" id="PR00770">
    <property type="entry name" value="EMAJORBASICP"/>
</dbReference>
<protein>
    <submittedName>
        <fullName evidence="2">Uncharacterized protein</fullName>
    </submittedName>
</protein>
<evidence type="ECO:0000313" key="2">
    <source>
        <dbReference type="Ensembl" id="ENSCMUP00000004414.2"/>
    </source>
</evidence>
<dbReference type="InterPro" id="IPR002352">
    <property type="entry name" value="Eosinophil_major_basic"/>
</dbReference>
<feature type="region of interest" description="Disordered" evidence="1">
    <location>
        <begin position="58"/>
        <end position="80"/>
    </location>
</feature>
<feature type="region of interest" description="Disordered" evidence="1">
    <location>
        <begin position="209"/>
        <end position="315"/>
    </location>
</feature>
<sequence>MALGVAEGTGHGVALGMAEGQWGYGGFLRGHGEDRVTLGLAEAQGGVLRLAEGDGAVASPEGASGVPSVPTPCGPASLASPAAEDEEDVTELEVPEEYSGCLGGSDKRALGVPSMPGTATCRYVVVSRCRNFYRAQRICARRFRGRLASIHDSRTNTFLLLLARRHSNAGQVWIGAVSQPAVRTPVPPPLPWSRGTLVCVCPHGRGQPWSGDSGCRRRGASLEGTQWGRGEDPAGPPPGVTHPGGTQPEQTGGRGLPPSSADPRDMGKPELGECVPSTGPNSPLTPLKASSFSASAPAASGGERPRIWGVGTASA</sequence>
<dbReference type="InterPro" id="IPR016187">
    <property type="entry name" value="CTDL_fold"/>
</dbReference>
<dbReference type="Proteomes" id="UP000694553">
    <property type="component" value="Unassembled WGS sequence"/>
</dbReference>
<reference evidence="2" key="2">
    <citation type="submission" date="2025-08" db="UniProtKB">
        <authorList>
            <consortium name="Ensembl"/>
        </authorList>
    </citation>
    <scope>IDENTIFICATION</scope>
</reference>
<organism evidence="2 3">
    <name type="scientific">Corvus moneduloides</name>
    <name type="common">New Caledonian crow</name>
    <dbReference type="NCBI Taxonomy" id="1196302"/>
    <lineage>
        <taxon>Eukaryota</taxon>
        <taxon>Metazoa</taxon>
        <taxon>Chordata</taxon>
        <taxon>Craniata</taxon>
        <taxon>Vertebrata</taxon>
        <taxon>Euteleostomi</taxon>
        <taxon>Archelosauria</taxon>
        <taxon>Archosauria</taxon>
        <taxon>Dinosauria</taxon>
        <taxon>Saurischia</taxon>
        <taxon>Theropoda</taxon>
        <taxon>Coelurosauria</taxon>
        <taxon>Aves</taxon>
        <taxon>Neognathae</taxon>
        <taxon>Neoaves</taxon>
        <taxon>Telluraves</taxon>
        <taxon>Australaves</taxon>
        <taxon>Passeriformes</taxon>
        <taxon>Corvoidea</taxon>
        <taxon>Corvidae</taxon>
        <taxon>Corvus</taxon>
    </lineage>
</organism>